<gene>
    <name evidence="1" type="ORF">JOC74_003108</name>
</gene>
<accession>A0ABS4CZ11</accession>
<name>A0ABS4CZ11_9BACI</name>
<keyword evidence="2" id="KW-1185">Reference proteome</keyword>
<organism evidence="1 2">
    <name type="scientific">Bacillus capparidis</name>
    <dbReference type="NCBI Taxonomy" id="1840411"/>
    <lineage>
        <taxon>Bacteria</taxon>
        <taxon>Bacillati</taxon>
        <taxon>Bacillota</taxon>
        <taxon>Bacilli</taxon>
        <taxon>Bacillales</taxon>
        <taxon>Bacillaceae</taxon>
        <taxon>Bacillus</taxon>
    </lineage>
</organism>
<reference evidence="1 2" key="1">
    <citation type="submission" date="2021-01" db="EMBL/GenBank/DDBJ databases">
        <title>Genomic Encyclopedia of Type Strains, Phase IV (KMG-IV): sequencing the most valuable type-strain genomes for metagenomic binning, comparative biology and taxonomic classification.</title>
        <authorList>
            <person name="Goeker M."/>
        </authorList>
    </citation>
    <scope>NUCLEOTIDE SEQUENCE [LARGE SCALE GENOMIC DNA]</scope>
    <source>
        <strain evidence="1 2">DSM 103394</strain>
    </source>
</reference>
<dbReference type="EMBL" id="JAFDST010000003">
    <property type="protein sequence ID" value="MBP1082605.1"/>
    <property type="molecule type" value="Genomic_DNA"/>
</dbReference>
<dbReference type="Proteomes" id="UP000674416">
    <property type="component" value="Unassembled WGS sequence"/>
</dbReference>
<sequence length="65" mass="7443">MEEEAELVEEEADLVPFKINDRFLEACPNKVVHIEQQATLQENNKKTGAFVSPVFCYEQQNRASS</sequence>
<protein>
    <submittedName>
        <fullName evidence="1">Uncharacterized protein</fullName>
    </submittedName>
</protein>
<proteinExistence type="predicted"/>
<evidence type="ECO:0000313" key="1">
    <source>
        <dbReference type="EMBL" id="MBP1082605.1"/>
    </source>
</evidence>
<comment type="caution">
    <text evidence="1">The sequence shown here is derived from an EMBL/GenBank/DDBJ whole genome shotgun (WGS) entry which is preliminary data.</text>
</comment>
<evidence type="ECO:0000313" key="2">
    <source>
        <dbReference type="Proteomes" id="UP000674416"/>
    </source>
</evidence>